<dbReference type="PANTHER" id="PTHR22706">
    <property type="entry name" value="ASSEMBLY FACTOR FOR SPINDLE MICROTUBULES"/>
    <property type="match status" value="1"/>
</dbReference>
<dbReference type="PANTHER" id="PTHR22706:SF1">
    <property type="entry name" value="ASSEMBLY FACTOR FOR SPINDLE MICROTUBULES"/>
    <property type="match status" value="1"/>
</dbReference>
<proteinExistence type="predicted"/>
<evidence type="ECO:0000256" key="3">
    <source>
        <dbReference type="ARBA" id="ARBA00022737"/>
    </source>
</evidence>
<evidence type="ECO:0000313" key="8">
    <source>
        <dbReference type="Proteomes" id="UP000186594"/>
    </source>
</evidence>
<feature type="domain" description="Calponin-homology (CH)" evidence="6">
    <location>
        <begin position="371"/>
        <end position="483"/>
    </location>
</feature>
<dbReference type="OMA" id="FAICTIN"/>
<evidence type="ECO:0000313" key="7">
    <source>
        <dbReference type="EMBL" id="OLL24404.1"/>
    </source>
</evidence>
<dbReference type="GO" id="GO:0005516">
    <property type="term" value="F:calmodulin binding"/>
    <property type="evidence" value="ECO:0007669"/>
    <property type="project" value="UniProtKB-KW"/>
</dbReference>
<dbReference type="STRING" id="1198029.A0A1U7LP28"/>
<evidence type="ECO:0000256" key="1">
    <source>
        <dbReference type="ARBA" id="ARBA00004496"/>
    </source>
</evidence>
<dbReference type="Pfam" id="PF00307">
    <property type="entry name" value="CH"/>
    <property type="match status" value="1"/>
</dbReference>
<organism evidence="7 8">
    <name type="scientific">Neolecta irregularis (strain DAH-3)</name>
    <dbReference type="NCBI Taxonomy" id="1198029"/>
    <lineage>
        <taxon>Eukaryota</taxon>
        <taxon>Fungi</taxon>
        <taxon>Dikarya</taxon>
        <taxon>Ascomycota</taxon>
        <taxon>Taphrinomycotina</taxon>
        <taxon>Neolectales</taxon>
        <taxon>Neolectaceae</taxon>
        <taxon>Neolecta</taxon>
    </lineage>
</organism>
<reference evidence="7 8" key="1">
    <citation type="submission" date="2016-04" db="EMBL/GenBank/DDBJ databases">
        <title>Evolutionary innovation and constraint leading to complex multicellularity in the Ascomycota.</title>
        <authorList>
            <person name="Cisse O."/>
            <person name="Nguyen A."/>
            <person name="Hewitt D.A."/>
            <person name="Jedd G."/>
            <person name="Stajich J.E."/>
        </authorList>
    </citation>
    <scope>NUCLEOTIDE SEQUENCE [LARGE SCALE GENOMIC DNA]</scope>
    <source>
        <strain evidence="7 8">DAH-3</strain>
    </source>
</reference>
<dbReference type="Pfam" id="PF00612">
    <property type="entry name" value="IQ"/>
    <property type="match status" value="1"/>
</dbReference>
<dbReference type="AlphaFoldDB" id="A0A1U7LP28"/>
<evidence type="ECO:0000256" key="5">
    <source>
        <dbReference type="SAM" id="MobiDB-lite"/>
    </source>
</evidence>
<comment type="subcellular location">
    <subcellularLocation>
        <location evidence="1">Cytoplasm</location>
    </subcellularLocation>
</comment>
<gene>
    <name evidence="7" type="ORF">NEOLI_003672</name>
</gene>
<dbReference type="Gene3D" id="1.20.5.190">
    <property type="match status" value="1"/>
</dbReference>
<dbReference type="OrthoDB" id="76388at2759"/>
<sequence length="779" mass="89670">MDETTRYLENTLTLRELATPYFAVLKRKDVEESDQPKAKRQRTELSIPTNGLKSRPKRVQRQPGKENRGVKIVKETFSGIRMSKIRSNTPVRQPPRQPLLAKPGFQSIRAPILVKPRLHPIVPPTHPYVDQQLATIRALLPKPPPPPTKKYEENPVLPYVTRPDLYDSSWLSQQEIVFTQLINSTFEKANLNVSTQVHTKDDANLLRKLTFAIFQSECVDISQKIAATLENSTLRAKRDVDLRLDIGLFRKFADLCLCYRTEWLALGLEVVTGRQTTQLLNAQPSQLESFIFQFVVNSPSFIKDSDSPELVTRFTISRFVLLVLVLDIAKRRNIIKGCLFTISSPCKTSINILERFSNIFLCGEREIGRRLAHMDYHVDYIQTPLDEYEYRVRNLAVDLRDGVRIAKLIELLKGEKSLFPELQYPANSKAQKLHNVAMVLSYLRHRSIPLLTKDKQAVLPEDIVLGHREKSMTVLWKIISTWNLHSLLHTVPINNEIQRLEKQIVQDGVEIPQDYMDGLDEAEVLLFKWAFAICTINAIPMENLTTSLTDGRVFTAILQYYISPTTGLYKSALSALPRSSPSESLKSLSEKLGLSSLLSNLGFFKDHSLQFLDKNCAVVCLAILASSLLLFSKSSQAAFTIQRAWNCHLFQKKIKAACDGYPGFWLAKKEREEREIREYNAEIRTRKAVNIQRVWRGFVARRHFSSLKQVVSKISRRYRVHPDRVHFLNLKRAVGVIEQQWRAKSNERRKQRGFLDMRKWVMAFQARALGYLARRRTHI</sequence>
<dbReference type="EMBL" id="LXFE01000833">
    <property type="protein sequence ID" value="OLL24404.1"/>
    <property type="molecule type" value="Genomic_DNA"/>
</dbReference>
<protein>
    <submittedName>
        <fullName evidence="7">Abnormal spindle-like microcephaly-associated</fullName>
    </submittedName>
</protein>
<dbReference type="Gene3D" id="1.10.418.10">
    <property type="entry name" value="Calponin-like domain"/>
    <property type="match status" value="1"/>
</dbReference>
<dbReference type="GO" id="GO:0000278">
    <property type="term" value="P:mitotic cell cycle"/>
    <property type="evidence" value="ECO:0007669"/>
    <property type="project" value="TreeGrafter"/>
</dbReference>
<dbReference type="PROSITE" id="PS50021">
    <property type="entry name" value="CH"/>
    <property type="match status" value="1"/>
</dbReference>
<evidence type="ECO:0000256" key="4">
    <source>
        <dbReference type="ARBA" id="ARBA00022860"/>
    </source>
</evidence>
<dbReference type="GO" id="GO:0007051">
    <property type="term" value="P:spindle organization"/>
    <property type="evidence" value="ECO:0007669"/>
    <property type="project" value="TreeGrafter"/>
</dbReference>
<evidence type="ECO:0000259" key="6">
    <source>
        <dbReference type="PROSITE" id="PS50021"/>
    </source>
</evidence>
<name>A0A1U7LP28_NEOID</name>
<dbReference type="InterPro" id="IPR000048">
    <property type="entry name" value="IQ_motif_EF-hand-BS"/>
</dbReference>
<dbReference type="GO" id="GO:0000922">
    <property type="term" value="C:spindle pole"/>
    <property type="evidence" value="ECO:0007669"/>
    <property type="project" value="TreeGrafter"/>
</dbReference>
<keyword evidence="2" id="KW-0963">Cytoplasm</keyword>
<dbReference type="Proteomes" id="UP000186594">
    <property type="component" value="Unassembled WGS sequence"/>
</dbReference>
<comment type="caution">
    <text evidence="7">The sequence shown here is derived from an EMBL/GenBank/DDBJ whole genome shotgun (WGS) entry which is preliminary data.</text>
</comment>
<keyword evidence="8" id="KW-1185">Reference proteome</keyword>
<dbReference type="GO" id="GO:0051295">
    <property type="term" value="P:establishment of meiotic spindle localization"/>
    <property type="evidence" value="ECO:0007669"/>
    <property type="project" value="TreeGrafter"/>
</dbReference>
<dbReference type="InterPro" id="IPR001715">
    <property type="entry name" value="CH_dom"/>
</dbReference>
<dbReference type="SMART" id="SM00015">
    <property type="entry name" value="IQ"/>
    <property type="match status" value="3"/>
</dbReference>
<dbReference type="InterPro" id="IPR036872">
    <property type="entry name" value="CH_dom_sf"/>
</dbReference>
<dbReference type="InterPro" id="IPR051185">
    <property type="entry name" value="ASPM"/>
</dbReference>
<feature type="region of interest" description="Disordered" evidence="5">
    <location>
        <begin position="30"/>
        <end position="66"/>
    </location>
</feature>
<evidence type="ECO:0000256" key="2">
    <source>
        <dbReference type="ARBA" id="ARBA00022490"/>
    </source>
</evidence>
<dbReference type="SUPFAM" id="SSF47576">
    <property type="entry name" value="Calponin-homology domain, CH-domain"/>
    <property type="match status" value="1"/>
</dbReference>
<dbReference type="SMART" id="SM00033">
    <property type="entry name" value="CH"/>
    <property type="match status" value="1"/>
</dbReference>
<accession>A0A1U7LP28</accession>
<keyword evidence="3" id="KW-0677">Repeat</keyword>
<dbReference type="GO" id="GO:0005737">
    <property type="term" value="C:cytoplasm"/>
    <property type="evidence" value="ECO:0007669"/>
    <property type="project" value="UniProtKB-SubCell"/>
</dbReference>
<dbReference type="CDD" id="cd21223">
    <property type="entry name" value="CH_ASPM_rpt1"/>
    <property type="match status" value="1"/>
</dbReference>
<keyword evidence="4" id="KW-0112">Calmodulin-binding</keyword>
<dbReference type="PROSITE" id="PS50096">
    <property type="entry name" value="IQ"/>
    <property type="match status" value="2"/>
</dbReference>
<feature type="compositionally biased region" description="Basic and acidic residues" evidence="5">
    <location>
        <begin position="30"/>
        <end position="43"/>
    </location>
</feature>